<proteinExistence type="predicted"/>
<sequence>MLLPHRVREKGVLEQRFGDYLTRERFGYRIMEGKAAAQNPQDVCTFSAAEALAVQKRFLAADLAFINARHQVPMLYHFACRVDKEKERAFLLEYLDIFAEEKDLHYIVMLEILGMEGIHTLVVPALLTRELYQGYTLEFTDTSHTILRKQR</sequence>
<evidence type="ECO:0000313" key="2">
    <source>
        <dbReference type="Proteomes" id="UP000637643"/>
    </source>
</evidence>
<dbReference type="AlphaFoldDB" id="A0A917FJY9"/>
<protein>
    <submittedName>
        <fullName evidence="1">Uncharacterized protein</fullName>
    </submittedName>
</protein>
<dbReference type="Proteomes" id="UP000637643">
    <property type="component" value="Unassembled WGS sequence"/>
</dbReference>
<reference evidence="1" key="1">
    <citation type="journal article" date="2014" name="Int. J. Syst. Evol. Microbiol.">
        <title>Complete genome sequence of Corynebacterium casei LMG S-19264T (=DSM 44701T), isolated from a smear-ripened cheese.</title>
        <authorList>
            <consortium name="US DOE Joint Genome Institute (JGI-PGF)"/>
            <person name="Walter F."/>
            <person name="Albersmeier A."/>
            <person name="Kalinowski J."/>
            <person name="Ruckert C."/>
        </authorList>
    </citation>
    <scope>NUCLEOTIDE SEQUENCE</scope>
    <source>
        <strain evidence="1">CGMCC 1.16134</strain>
    </source>
</reference>
<dbReference type="EMBL" id="BMKR01000015">
    <property type="protein sequence ID" value="GGF88265.1"/>
    <property type="molecule type" value="Genomic_DNA"/>
</dbReference>
<evidence type="ECO:0000313" key="1">
    <source>
        <dbReference type="EMBL" id="GGF88265.1"/>
    </source>
</evidence>
<accession>A0A917FJY9</accession>
<dbReference type="RefSeq" id="WP_189027430.1">
    <property type="nucleotide sequence ID" value="NZ_BMKR01000015.1"/>
</dbReference>
<reference evidence="1" key="2">
    <citation type="submission" date="2020-09" db="EMBL/GenBank/DDBJ databases">
        <authorList>
            <person name="Sun Q."/>
            <person name="Zhou Y."/>
        </authorList>
    </citation>
    <scope>NUCLEOTIDE SEQUENCE</scope>
    <source>
        <strain evidence="1">CGMCC 1.16134</strain>
    </source>
</reference>
<comment type="caution">
    <text evidence="1">The sequence shown here is derived from an EMBL/GenBank/DDBJ whole genome shotgun (WGS) entry which is preliminary data.</text>
</comment>
<name>A0A917FJY9_9BACL</name>
<gene>
    <name evidence="1" type="ORF">GCM10010912_36910</name>
</gene>
<keyword evidence="2" id="KW-1185">Reference proteome</keyword>
<organism evidence="1 2">
    <name type="scientific">Paenibacillus albidus</name>
    <dbReference type="NCBI Taxonomy" id="2041023"/>
    <lineage>
        <taxon>Bacteria</taxon>
        <taxon>Bacillati</taxon>
        <taxon>Bacillota</taxon>
        <taxon>Bacilli</taxon>
        <taxon>Bacillales</taxon>
        <taxon>Paenibacillaceae</taxon>
        <taxon>Paenibacillus</taxon>
    </lineage>
</organism>